<reference evidence="1" key="1">
    <citation type="submission" date="2021-06" db="EMBL/GenBank/DDBJ databases">
        <authorList>
            <person name="Kallberg Y."/>
            <person name="Tangrot J."/>
            <person name="Rosling A."/>
        </authorList>
    </citation>
    <scope>NUCLEOTIDE SEQUENCE</scope>
    <source>
        <strain evidence="1">MA461A</strain>
    </source>
</reference>
<keyword evidence="2" id="KW-1185">Reference proteome</keyword>
<evidence type="ECO:0000313" key="1">
    <source>
        <dbReference type="EMBL" id="CAG8561579.1"/>
    </source>
</evidence>
<name>A0ACA9LZV5_9GLOM</name>
<dbReference type="EMBL" id="CAJVQC010006023">
    <property type="protein sequence ID" value="CAG8561579.1"/>
    <property type="molecule type" value="Genomic_DNA"/>
</dbReference>
<gene>
    <name evidence="1" type="ORF">RPERSI_LOCUS4385</name>
</gene>
<evidence type="ECO:0000313" key="2">
    <source>
        <dbReference type="Proteomes" id="UP000789920"/>
    </source>
</evidence>
<comment type="caution">
    <text evidence="1">The sequence shown here is derived from an EMBL/GenBank/DDBJ whole genome shotgun (WGS) entry which is preliminary data.</text>
</comment>
<proteinExistence type="predicted"/>
<accession>A0ACA9LZV5</accession>
<organism evidence="1 2">
    <name type="scientific">Racocetra persica</name>
    <dbReference type="NCBI Taxonomy" id="160502"/>
    <lineage>
        <taxon>Eukaryota</taxon>
        <taxon>Fungi</taxon>
        <taxon>Fungi incertae sedis</taxon>
        <taxon>Mucoromycota</taxon>
        <taxon>Glomeromycotina</taxon>
        <taxon>Glomeromycetes</taxon>
        <taxon>Diversisporales</taxon>
        <taxon>Gigasporaceae</taxon>
        <taxon>Racocetra</taxon>
    </lineage>
</organism>
<dbReference type="Proteomes" id="UP000789920">
    <property type="component" value="Unassembled WGS sequence"/>
</dbReference>
<feature type="non-terminal residue" evidence="1">
    <location>
        <position position="1"/>
    </location>
</feature>
<sequence length="130" mass="15707">KLKAEEAGEILRVIEESGYERSEEEWLKNMKFNRNLLLQYLQERKKEEKVVRKKSQRIKDIKSNLKKYQLKTSPISEKDLERWDKEKKKDKNKPVKIASTPEIDLDQENQEPEEEQLVKKAKKPERKKKQ</sequence>
<protein>
    <submittedName>
        <fullName evidence="1">9586_t:CDS:1</fullName>
    </submittedName>
</protein>